<feature type="region of interest" description="Disordered" evidence="1">
    <location>
        <begin position="115"/>
        <end position="137"/>
    </location>
</feature>
<sequence>MSSHLIFLPLQAAAAGPRVLMQNKLKLNSARESGRDAPGATKPAKQFNPKDSERLDTKWICQSSLLPSDNAAFGRSPLGHGIRVSTSSPPRVMICGTFAGAQEKSLLPQRRVAPVRRPSGMGGAVPNLGTASDVDPG</sequence>
<protein>
    <submittedName>
        <fullName evidence="2">Uncharacterized protein</fullName>
    </submittedName>
</protein>
<accession>A0AAD7J4Q8</accession>
<evidence type="ECO:0000313" key="2">
    <source>
        <dbReference type="EMBL" id="KAJ7757092.1"/>
    </source>
</evidence>
<reference evidence="2" key="1">
    <citation type="submission" date="2023-03" db="EMBL/GenBank/DDBJ databases">
        <title>Massive genome expansion in bonnet fungi (Mycena s.s.) driven by repeated elements and novel gene families across ecological guilds.</title>
        <authorList>
            <consortium name="Lawrence Berkeley National Laboratory"/>
            <person name="Harder C.B."/>
            <person name="Miyauchi S."/>
            <person name="Viragh M."/>
            <person name="Kuo A."/>
            <person name="Thoen E."/>
            <person name="Andreopoulos B."/>
            <person name="Lu D."/>
            <person name="Skrede I."/>
            <person name="Drula E."/>
            <person name="Henrissat B."/>
            <person name="Morin E."/>
            <person name="Kohler A."/>
            <person name="Barry K."/>
            <person name="LaButti K."/>
            <person name="Morin E."/>
            <person name="Salamov A."/>
            <person name="Lipzen A."/>
            <person name="Mereny Z."/>
            <person name="Hegedus B."/>
            <person name="Baldrian P."/>
            <person name="Stursova M."/>
            <person name="Weitz H."/>
            <person name="Taylor A."/>
            <person name="Grigoriev I.V."/>
            <person name="Nagy L.G."/>
            <person name="Martin F."/>
            <person name="Kauserud H."/>
        </authorList>
    </citation>
    <scope>NUCLEOTIDE SEQUENCE</scope>
    <source>
        <strain evidence="2">CBHHK182m</strain>
    </source>
</reference>
<proteinExistence type="predicted"/>
<keyword evidence="3" id="KW-1185">Reference proteome</keyword>
<evidence type="ECO:0000256" key="1">
    <source>
        <dbReference type="SAM" id="MobiDB-lite"/>
    </source>
</evidence>
<dbReference type="Proteomes" id="UP001215598">
    <property type="component" value="Unassembled WGS sequence"/>
</dbReference>
<gene>
    <name evidence="2" type="ORF">B0H16DRAFT_1457956</name>
</gene>
<evidence type="ECO:0000313" key="3">
    <source>
        <dbReference type="Proteomes" id="UP001215598"/>
    </source>
</evidence>
<dbReference type="EMBL" id="JARKIB010000045">
    <property type="protein sequence ID" value="KAJ7757092.1"/>
    <property type="molecule type" value="Genomic_DNA"/>
</dbReference>
<dbReference type="AlphaFoldDB" id="A0AAD7J4Q8"/>
<organism evidence="2 3">
    <name type="scientific">Mycena metata</name>
    <dbReference type="NCBI Taxonomy" id="1033252"/>
    <lineage>
        <taxon>Eukaryota</taxon>
        <taxon>Fungi</taxon>
        <taxon>Dikarya</taxon>
        <taxon>Basidiomycota</taxon>
        <taxon>Agaricomycotina</taxon>
        <taxon>Agaricomycetes</taxon>
        <taxon>Agaricomycetidae</taxon>
        <taxon>Agaricales</taxon>
        <taxon>Marasmiineae</taxon>
        <taxon>Mycenaceae</taxon>
        <taxon>Mycena</taxon>
    </lineage>
</organism>
<comment type="caution">
    <text evidence="2">The sequence shown here is derived from an EMBL/GenBank/DDBJ whole genome shotgun (WGS) entry which is preliminary data.</text>
</comment>
<feature type="region of interest" description="Disordered" evidence="1">
    <location>
        <begin position="29"/>
        <end position="53"/>
    </location>
</feature>
<name>A0AAD7J4Q8_9AGAR</name>